<dbReference type="EMBL" id="LEKV01001028">
    <property type="protein sequence ID" value="KVI10137.1"/>
    <property type="molecule type" value="Genomic_DNA"/>
</dbReference>
<name>A0A103YJB9_CYNCS</name>
<gene>
    <name evidence="1" type="ORF">Ccrd_011493</name>
</gene>
<dbReference type="Gramene" id="KVI10137">
    <property type="protein sequence ID" value="KVI10137"/>
    <property type="gene ID" value="Ccrd_011493"/>
</dbReference>
<comment type="caution">
    <text evidence="1">The sequence shown here is derived from an EMBL/GenBank/DDBJ whole genome shotgun (WGS) entry which is preliminary data.</text>
</comment>
<proteinExistence type="predicted"/>
<reference evidence="1 2" key="1">
    <citation type="journal article" date="2016" name="Sci. Rep.">
        <title>The genome sequence of the outbreeding globe artichoke constructed de novo incorporating a phase-aware low-pass sequencing strategy of F1 progeny.</title>
        <authorList>
            <person name="Scaglione D."/>
            <person name="Reyes-Chin-Wo S."/>
            <person name="Acquadro A."/>
            <person name="Froenicke L."/>
            <person name="Portis E."/>
            <person name="Beitel C."/>
            <person name="Tirone M."/>
            <person name="Mauro R."/>
            <person name="Lo Monaco A."/>
            <person name="Mauromicale G."/>
            <person name="Faccioli P."/>
            <person name="Cattivelli L."/>
            <person name="Rieseberg L."/>
            <person name="Michelmore R."/>
            <person name="Lanteri S."/>
        </authorList>
    </citation>
    <scope>NUCLEOTIDE SEQUENCE [LARGE SCALE GENOMIC DNA]</scope>
    <source>
        <strain evidence="1">2C</strain>
    </source>
</reference>
<organism evidence="1 2">
    <name type="scientific">Cynara cardunculus var. scolymus</name>
    <name type="common">Globe artichoke</name>
    <name type="synonym">Cynara scolymus</name>
    <dbReference type="NCBI Taxonomy" id="59895"/>
    <lineage>
        <taxon>Eukaryota</taxon>
        <taxon>Viridiplantae</taxon>
        <taxon>Streptophyta</taxon>
        <taxon>Embryophyta</taxon>
        <taxon>Tracheophyta</taxon>
        <taxon>Spermatophyta</taxon>
        <taxon>Magnoliopsida</taxon>
        <taxon>eudicotyledons</taxon>
        <taxon>Gunneridae</taxon>
        <taxon>Pentapetalae</taxon>
        <taxon>asterids</taxon>
        <taxon>campanulids</taxon>
        <taxon>Asterales</taxon>
        <taxon>Asteraceae</taxon>
        <taxon>Carduoideae</taxon>
        <taxon>Cardueae</taxon>
        <taxon>Carduinae</taxon>
        <taxon>Cynara</taxon>
    </lineage>
</organism>
<protein>
    <submittedName>
        <fullName evidence="1">Uncharacterized protein</fullName>
    </submittedName>
</protein>
<evidence type="ECO:0000313" key="1">
    <source>
        <dbReference type="EMBL" id="KVI10137.1"/>
    </source>
</evidence>
<dbReference type="Proteomes" id="UP000243975">
    <property type="component" value="Unassembled WGS sequence"/>
</dbReference>
<evidence type="ECO:0000313" key="2">
    <source>
        <dbReference type="Proteomes" id="UP000243975"/>
    </source>
</evidence>
<keyword evidence="2" id="KW-1185">Reference proteome</keyword>
<sequence length="85" mass="8832">MASAPRCFANDSRESSTSATMILGDPNVRAASIVNRPMGPAPKIKTLVSGVTSARRQAWTATLSGSHMAPSSKLTLSGCVRGWNG</sequence>
<dbReference type="AlphaFoldDB" id="A0A103YJB9"/>
<accession>A0A103YJB9</accession>